<comment type="caution">
    <text evidence="3">The sequence shown here is derived from an EMBL/GenBank/DDBJ whole genome shotgun (WGS) entry which is preliminary data.</text>
</comment>
<feature type="domain" description="GRAM" evidence="2">
    <location>
        <begin position="83"/>
        <end position="163"/>
    </location>
</feature>
<dbReference type="RefSeq" id="WP_042278416.1">
    <property type="nucleotide sequence ID" value="NZ_BBML01000003.1"/>
</dbReference>
<keyword evidence="1" id="KW-1133">Transmembrane helix</keyword>
<dbReference type="eggNOG" id="ENOG5032T4Z">
    <property type="taxonomic scope" value="Bacteria"/>
</dbReference>
<dbReference type="AlphaFoldDB" id="A0A090QMY2"/>
<dbReference type="Gene3D" id="2.30.29.30">
    <property type="entry name" value="Pleckstrin-homology domain (PH domain)/Phosphotyrosine-binding domain (PTB)"/>
    <property type="match status" value="1"/>
</dbReference>
<dbReference type="EMBL" id="BBML01000003">
    <property type="protein sequence ID" value="GAK96881.1"/>
    <property type="molecule type" value="Genomic_DNA"/>
</dbReference>
<name>A0A090QMY2_9FLAO</name>
<evidence type="ECO:0000313" key="4">
    <source>
        <dbReference type="Proteomes" id="UP000029221"/>
    </source>
</evidence>
<keyword evidence="1" id="KW-0472">Membrane</keyword>
<protein>
    <recommendedName>
        <fullName evidence="2">GRAM domain-containing protein</fullName>
    </recommendedName>
</protein>
<feature type="transmembrane region" description="Helical" evidence="1">
    <location>
        <begin position="18"/>
        <end position="39"/>
    </location>
</feature>
<keyword evidence="1" id="KW-0812">Transmembrane</keyword>
<keyword evidence="4" id="KW-1185">Reference proteome</keyword>
<sequence>MAIKEIGIKYKANWKVRLVIFLFTSITYGVIMALMTYYMDKDLFTWQYILFNAFFFALFFTFVFPTIMIKMGKGWNKKSQPTLEHEEEIIAQGPANFKKKYEMVGGKLLITNLGLIFKSHKLNFQAGQHNIRFSDIRNIEPTYKFRWIKNQFIVHTQDKQYLFTVNDREEWIKEIEYHLRKSK</sequence>
<evidence type="ECO:0000313" key="3">
    <source>
        <dbReference type="EMBL" id="GAK96881.1"/>
    </source>
</evidence>
<evidence type="ECO:0000256" key="1">
    <source>
        <dbReference type="SAM" id="Phobius"/>
    </source>
</evidence>
<gene>
    <name evidence="3" type="ORF">JCM19294_1190</name>
</gene>
<reference evidence="3" key="1">
    <citation type="journal article" date="2014" name="Genome Announc.">
        <title>Draft Genome Sequences of Marine Flavobacterium Nonlabens Strains NR17, NR24, NR27, NR32, NR33, and Ara13.</title>
        <authorList>
            <person name="Nakanishi M."/>
            <person name="Meirelles P."/>
            <person name="Suzuki R."/>
            <person name="Takatani N."/>
            <person name="Mino S."/>
            <person name="Suda W."/>
            <person name="Oshima K."/>
            <person name="Hattori M."/>
            <person name="Ohkuma M."/>
            <person name="Hosokawa M."/>
            <person name="Miyashita K."/>
            <person name="Thompson F.L."/>
            <person name="Niwa A."/>
            <person name="Sawabe T."/>
            <person name="Sawabe T."/>
        </authorList>
    </citation>
    <scope>NUCLEOTIDE SEQUENCE [LARGE SCALE GENOMIC DNA]</scope>
    <source>
        <strain evidence="3">JCM 19294</strain>
    </source>
</reference>
<organism evidence="3 4">
    <name type="scientific">Nonlabens tegetincola</name>
    <dbReference type="NCBI Taxonomy" id="323273"/>
    <lineage>
        <taxon>Bacteria</taxon>
        <taxon>Pseudomonadati</taxon>
        <taxon>Bacteroidota</taxon>
        <taxon>Flavobacteriia</taxon>
        <taxon>Flavobacteriales</taxon>
        <taxon>Flavobacteriaceae</taxon>
        <taxon>Nonlabens</taxon>
    </lineage>
</organism>
<dbReference type="Pfam" id="PF02893">
    <property type="entry name" value="GRAM"/>
    <property type="match status" value="1"/>
</dbReference>
<dbReference type="InterPro" id="IPR011993">
    <property type="entry name" value="PH-like_dom_sf"/>
</dbReference>
<proteinExistence type="predicted"/>
<dbReference type="InterPro" id="IPR004182">
    <property type="entry name" value="GRAM"/>
</dbReference>
<feature type="transmembrane region" description="Helical" evidence="1">
    <location>
        <begin position="45"/>
        <end position="69"/>
    </location>
</feature>
<evidence type="ECO:0000259" key="2">
    <source>
        <dbReference type="Pfam" id="PF02893"/>
    </source>
</evidence>
<dbReference type="Proteomes" id="UP000029221">
    <property type="component" value="Unassembled WGS sequence"/>
</dbReference>
<accession>A0A090QMY2</accession>